<name>A0A1I2EDU2_9BACT</name>
<dbReference type="AlphaFoldDB" id="A0A1I2EDU2"/>
<keyword evidence="2" id="KW-1185">Reference proteome</keyword>
<reference evidence="2" key="1">
    <citation type="submission" date="2016-10" db="EMBL/GenBank/DDBJ databases">
        <authorList>
            <person name="Varghese N."/>
            <person name="Submissions S."/>
        </authorList>
    </citation>
    <scope>NUCLEOTIDE SEQUENCE [LARGE SCALE GENOMIC DNA]</scope>
    <source>
        <strain evidence="2">ATCC 25963</strain>
    </source>
</reference>
<proteinExistence type="predicted"/>
<organism evidence="1 2">
    <name type="scientific">Nannocystis exedens</name>
    <dbReference type="NCBI Taxonomy" id="54"/>
    <lineage>
        <taxon>Bacteria</taxon>
        <taxon>Pseudomonadati</taxon>
        <taxon>Myxococcota</taxon>
        <taxon>Polyangia</taxon>
        <taxon>Nannocystales</taxon>
        <taxon>Nannocystaceae</taxon>
        <taxon>Nannocystis</taxon>
    </lineage>
</organism>
<gene>
    <name evidence="1" type="ORF">SAMN02745121_06031</name>
</gene>
<dbReference type="Proteomes" id="UP000199400">
    <property type="component" value="Unassembled WGS sequence"/>
</dbReference>
<evidence type="ECO:0000313" key="1">
    <source>
        <dbReference type="EMBL" id="SFE90833.1"/>
    </source>
</evidence>
<sequence>MTRPPFAQRPPRILTDADGVTLQKELKHRLVELDRGEVELVPVEEVWRDVFGHEAPPELRARQR</sequence>
<accession>A0A1I2EDU2</accession>
<dbReference type="EMBL" id="FOMX01000022">
    <property type="protein sequence ID" value="SFE90833.1"/>
    <property type="molecule type" value="Genomic_DNA"/>
</dbReference>
<evidence type="ECO:0000313" key="2">
    <source>
        <dbReference type="Proteomes" id="UP000199400"/>
    </source>
</evidence>
<protein>
    <submittedName>
        <fullName evidence="1">Uncharacterized protein</fullName>
    </submittedName>
</protein>